<dbReference type="Gene3D" id="3.90.430.10">
    <property type="entry name" value="Copper fist DNA-binding domain"/>
    <property type="match status" value="1"/>
</dbReference>
<keyword evidence="10" id="KW-0238">DNA-binding</keyword>
<dbReference type="PRINTS" id="PR00617">
    <property type="entry name" value="COPPERFIST"/>
</dbReference>
<evidence type="ECO:0000313" key="11">
    <source>
        <dbReference type="Proteomes" id="UP000077315"/>
    </source>
</evidence>
<name>A0A162TLB1_PHYB8</name>
<dbReference type="FunFam" id="3.90.430.10:FF:000001">
    <property type="entry name" value="Copper fist DNA-binding protein"/>
    <property type="match status" value="1"/>
</dbReference>
<dbReference type="AlphaFoldDB" id="A0A162TLB1"/>
<dbReference type="PANTHER" id="PTHR28088">
    <property type="entry name" value="TRANSCRIPTIONAL ACTIVATOR HAA1-RELATED"/>
    <property type="match status" value="1"/>
</dbReference>
<evidence type="ECO:0000256" key="7">
    <source>
        <dbReference type="ARBA" id="ARBA00023242"/>
    </source>
</evidence>
<organism evidence="10 11">
    <name type="scientific">Phycomyces blakesleeanus (strain ATCC 8743b / DSM 1359 / FGSC 10004 / NBRC 33097 / NRRL 1555)</name>
    <dbReference type="NCBI Taxonomy" id="763407"/>
    <lineage>
        <taxon>Eukaryota</taxon>
        <taxon>Fungi</taxon>
        <taxon>Fungi incertae sedis</taxon>
        <taxon>Mucoromycota</taxon>
        <taxon>Mucoromycotina</taxon>
        <taxon>Mucoromycetes</taxon>
        <taxon>Mucorales</taxon>
        <taxon>Phycomycetaceae</taxon>
        <taxon>Phycomyces</taxon>
    </lineage>
</organism>
<dbReference type="STRING" id="763407.A0A162TLB1"/>
<keyword evidence="4" id="KW-0186">Copper</keyword>
<dbReference type="GO" id="GO:0045944">
    <property type="term" value="P:positive regulation of transcription by RNA polymerase II"/>
    <property type="evidence" value="ECO:0007669"/>
    <property type="project" value="TreeGrafter"/>
</dbReference>
<dbReference type="GO" id="GO:0005634">
    <property type="term" value="C:nucleus"/>
    <property type="evidence" value="ECO:0007669"/>
    <property type="project" value="UniProtKB-SubCell"/>
</dbReference>
<feature type="compositionally biased region" description="Basic and acidic residues" evidence="8">
    <location>
        <begin position="196"/>
        <end position="214"/>
    </location>
</feature>
<dbReference type="SMART" id="SM00412">
    <property type="entry name" value="Cu_FIST"/>
    <property type="match status" value="1"/>
</dbReference>
<keyword evidence="11" id="KW-1185">Reference proteome</keyword>
<feature type="region of interest" description="Disordered" evidence="8">
    <location>
        <begin position="196"/>
        <end position="228"/>
    </location>
</feature>
<gene>
    <name evidence="10" type="ORF">PHYBLDRAFT_182738</name>
</gene>
<dbReference type="PROSITE" id="PS50073">
    <property type="entry name" value="COPPER_FIST_2"/>
    <property type="match status" value="1"/>
</dbReference>
<feature type="region of interest" description="Disordered" evidence="8">
    <location>
        <begin position="72"/>
        <end position="106"/>
    </location>
</feature>
<keyword evidence="7" id="KW-0539">Nucleus</keyword>
<sequence>MYITDEEGVVKKFACLTCIKGHRSSGCLHADRELIEIKKKGRPVSQCAECRELRKTKQMHIKCICTTRKSQSIQPPLSSYPSLSGQNQTRDFYMSSSSSDGTVTPPCDRHASPIPLDNPDQFTFRKDAASAGLPQSRRHFAIPIHDPLDDLDSDTPIYKPEDHQLTTVNCTDVLGELSHTSSEDLMNKIYSRFTHHNHDHDHNHNHDHDHDHSHSYNHGNVNGNGNGHNHKIHHLKPCSCGDDCRCATCKPHPGSTALNRPAAVMDQDGVMLCGCGCQKSLSNCSDCFQDMCEEYLLSHPHP</sequence>
<feature type="domain" description="Copper-fist" evidence="9">
    <location>
        <begin position="12"/>
        <end position="44"/>
    </location>
</feature>
<keyword evidence="5" id="KW-0805">Transcription regulation</keyword>
<dbReference type="EMBL" id="KV440991">
    <property type="protein sequence ID" value="OAD69462.1"/>
    <property type="molecule type" value="Genomic_DNA"/>
</dbReference>
<keyword evidence="3" id="KW-0862">Zinc</keyword>
<dbReference type="OrthoDB" id="5600085at2759"/>
<accession>A0A162TLB1</accession>
<evidence type="ECO:0000256" key="4">
    <source>
        <dbReference type="ARBA" id="ARBA00023008"/>
    </source>
</evidence>
<evidence type="ECO:0000256" key="8">
    <source>
        <dbReference type="SAM" id="MobiDB-lite"/>
    </source>
</evidence>
<dbReference type="Pfam" id="PF00649">
    <property type="entry name" value="Copper-fist"/>
    <property type="match status" value="1"/>
</dbReference>
<reference evidence="11" key="1">
    <citation type="submission" date="2015-06" db="EMBL/GenBank/DDBJ databases">
        <title>Expansion of signal transduction pathways in fungi by whole-genome duplication.</title>
        <authorList>
            <consortium name="DOE Joint Genome Institute"/>
            <person name="Corrochano L.M."/>
            <person name="Kuo A."/>
            <person name="Marcet-Houben M."/>
            <person name="Polaino S."/>
            <person name="Salamov A."/>
            <person name="Villalobos J.M."/>
            <person name="Alvarez M.I."/>
            <person name="Avalos J."/>
            <person name="Benito E.P."/>
            <person name="Benoit I."/>
            <person name="Burger G."/>
            <person name="Camino L.P."/>
            <person name="Canovas D."/>
            <person name="Cerda-Olmedo E."/>
            <person name="Cheng J.-F."/>
            <person name="Dominguez A."/>
            <person name="Elias M."/>
            <person name="Eslava A.P."/>
            <person name="Glaser F."/>
            <person name="Grimwood J."/>
            <person name="Gutierrez G."/>
            <person name="Heitman J."/>
            <person name="Henrissat B."/>
            <person name="Iturriaga E.A."/>
            <person name="Lang B.F."/>
            <person name="Lavin J.L."/>
            <person name="Lee S."/>
            <person name="Li W."/>
            <person name="Lindquist E."/>
            <person name="Lopez-Garcia S."/>
            <person name="Luque E.M."/>
            <person name="Marcos A.T."/>
            <person name="Martin J."/>
            <person name="McCluskey K."/>
            <person name="Medina H.R."/>
            <person name="Miralles-Duran A."/>
            <person name="Miyazaki A."/>
            <person name="Munoz-Torres E."/>
            <person name="Oguiza J.A."/>
            <person name="Ohm R."/>
            <person name="Olmedo M."/>
            <person name="Orejas M."/>
            <person name="Ortiz-Castellanos L."/>
            <person name="Pisabarro A.G."/>
            <person name="Rodriguez-Romero J."/>
            <person name="Ruiz-Herrera J."/>
            <person name="Ruiz-Vazquez R."/>
            <person name="Sanz C."/>
            <person name="Schackwitz W."/>
            <person name="Schmutz J."/>
            <person name="Shahriari M."/>
            <person name="Shelest E."/>
            <person name="Silva-Franco F."/>
            <person name="Soanes D."/>
            <person name="Syed K."/>
            <person name="Tagua V.G."/>
            <person name="Talbot N.J."/>
            <person name="Thon M."/>
            <person name="De vries R.P."/>
            <person name="Wiebenga A."/>
            <person name="Yadav J.S."/>
            <person name="Braun E.L."/>
            <person name="Baker S."/>
            <person name="Garre V."/>
            <person name="Horwitz B."/>
            <person name="Torres-Martinez S."/>
            <person name="Idnurm A."/>
            <person name="Herrera-Estrella A."/>
            <person name="Gabaldon T."/>
            <person name="Grigoriev I.V."/>
        </authorList>
    </citation>
    <scope>NUCLEOTIDE SEQUENCE [LARGE SCALE GENOMIC DNA]</scope>
    <source>
        <strain evidence="11">NRRL 1555(-)</strain>
    </source>
</reference>
<comment type="subcellular location">
    <subcellularLocation>
        <location evidence="1">Nucleus</location>
    </subcellularLocation>
</comment>
<dbReference type="GO" id="GO:0006878">
    <property type="term" value="P:intracellular copper ion homeostasis"/>
    <property type="evidence" value="ECO:0007669"/>
    <property type="project" value="TreeGrafter"/>
</dbReference>
<dbReference type="RefSeq" id="XP_018287502.1">
    <property type="nucleotide sequence ID" value="XM_018438666.1"/>
</dbReference>
<evidence type="ECO:0000313" key="10">
    <source>
        <dbReference type="EMBL" id="OAD69462.1"/>
    </source>
</evidence>
<dbReference type="Proteomes" id="UP000077315">
    <property type="component" value="Unassembled WGS sequence"/>
</dbReference>
<keyword evidence="6" id="KW-0804">Transcription</keyword>
<dbReference type="PANTHER" id="PTHR28088:SF5">
    <property type="entry name" value="TRANSCRIPTIONAL ACTIVATOR HAA1-RELATED"/>
    <property type="match status" value="1"/>
</dbReference>
<evidence type="ECO:0000259" key="9">
    <source>
        <dbReference type="PROSITE" id="PS50073"/>
    </source>
</evidence>
<dbReference type="GO" id="GO:0006879">
    <property type="term" value="P:intracellular iron ion homeostasis"/>
    <property type="evidence" value="ECO:0007669"/>
    <property type="project" value="TreeGrafter"/>
</dbReference>
<proteinExistence type="predicted"/>
<dbReference type="GO" id="GO:0005507">
    <property type="term" value="F:copper ion binding"/>
    <property type="evidence" value="ECO:0007669"/>
    <property type="project" value="InterPro"/>
</dbReference>
<protein>
    <submittedName>
        <fullName evidence="10">Copper fist DNA-binding transcription factor</fullName>
    </submittedName>
</protein>
<dbReference type="SMART" id="SM01090">
    <property type="entry name" value="Copper-fist"/>
    <property type="match status" value="1"/>
</dbReference>
<dbReference type="InterPro" id="IPR001083">
    <property type="entry name" value="Cu_fist_DNA-bd_dom"/>
</dbReference>
<dbReference type="InterPro" id="IPR036395">
    <property type="entry name" value="Cu_fist_DNA-bd_dom_sf"/>
</dbReference>
<dbReference type="InParanoid" id="A0A162TLB1"/>
<evidence type="ECO:0000256" key="5">
    <source>
        <dbReference type="ARBA" id="ARBA00023015"/>
    </source>
</evidence>
<dbReference type="GO" id="GO:0000978">
    <property type="term" value="F:RNA polymerase II cis-regulatory region sequence-specific DNA binding"/>
    <property type="evidence" value="ECO:0007669"/>
    <property type="project" value="TreeGrafter"/>
</dbReference>
<keyword evidence="2" id="KW-0479">Metal-binding</keyword>
<dbReference type="InterPro" id="IPR051763">
    <property type="entry name" value="Copper_Homeo_Regul"/>
</dbReference>
<dbReference type="SUPFAM" id="SSF57879">
    <property type="entry name" value="Zinc domain conserved in yeast copper-regulated transcription factors"/>
    <property type="match status" value="1"/>
</dbReference>
<evidence type="ECO:0000256" key="1">
    <source>
        <dbReference type="ARBA" id="ARBA00004123"/>
    </source>
</evidence>
<dbReference type="GeneID" id="28999572"/>
<evidence type="ECO:0000256" key="3">
    <source>
        <dbReference type="ARBA" id="ARBA00022833"/>
    </source>
</evidence>
<evidence type="ECO:0000256" key="2">
    <source>
        <dbReference type="ARBA" id="ARBA00022723"/>
    </source>
</evidence>
<dbReference type="GO" id="GO:0000981">
    <property type="term" value="F:DNA-binding transcription factor activity, RNA polymerase II-specific"/>
    <property type="evidence" value="ECO:0007669"/>
    <property type="project" value="TreeGrafter"/>
</dbReference>
<evidence type="ECO:0000256" key="6">
    <source>
        <dbReference type="ARBA" id="ARBA00023163"/>
    </source>
</evidence>
<feature type="compositionally biased region" description="Polar residues" evidence="8">
    <location>
        <begin position="72"/>
        <end position="102"/>
    </location>
</feature>
<dbReference type="VEuPathDB" id="FungiDB:PHYBLDRAFT_182738"/>